<dbReference type="InterPro" id="IPR036390">
    <property type="entry name" value="WH_DNA-bd_sf"/>
</dbReference>
<keyword evidence="2" id="KW-0238">DNA-binding</keyword>
<dbReference type="GO" id="GO:0003677">
    <property type="term" value="F:DNA binding"/>
    <property type="evidence" value="ECO:0007669"/>
    <property type="project" value="UniProtKB-KW"/>
</dbReference>
<evidence type="ECO:0000256" key="3">
    <source>
        <dbReference type="ARBA" id="ARBA00023163"/>
    </source>
</evidence>
<reference evidence="6" key="2">
    <citation type="submission" date="2016-02" db="EMBL/GenBank/DDBJ databases">
        <title>Draft genome sequence of five rapidly growing Mycobacterium species.</title>
        <authorList>
            <person name="Katahira K."/>
            <person name="Gotou Y."/>
            <person name="Iida K."/>
            <person name="Ogura Y."/>
            <person name="Hayashi T."/>
        </authorList>
    </citation>
    <scope>NUCLEOTIDE SEQUENCE [LARGE SCALE GENOMIC DNA]</scope>
    <source>
        <strain evidence="6">JCM15298</strain>
    </source>
</reference>
<dbReference type="AlphaFoldDB" id="A0A100WJL3"/>
<dbReference type="InterPro" id="IPR050707">
    <property type="entry name" value="HTH_MetabolicPath_Reg"/>
</dbReference>
<dbReference type="PANTHER" id="PTHR30136">
    <property type="entry name" value="HELIX-TURN-HELIX TRANSCRIPTIONAL REGULATOR, ICLR FAMILY"/>
    <property type="match status" value="1"/>
</dbReference>
<dbReference type="Proteomes" id="UP000069443">
    <property type="component" value="Unassembled WGS sequence"/>
</dbReference>
<dbReference type="Gene3D" id="1.10.10.10">
    <property type="entry name" value="Winged helix-like DNA-binding domain superfamily/Winged helix DNA-binding domain"/>
    <property type="match status" value="1"/>
</dbReference>
<dbReference type="PROSITE" id="PS51078">
    <property type="entry name" value="ICLR_ED"/>
    <property type="match status" value="1"/>
</dbReference>
<evidence type="ECO:0000313" key="6">
    <source>
        <dbReference type="Proteomes" id="UP000069443"/>
    </source>
</evidence>
<sequence length="237" mass="25466">MAMLLDAFGPRDTYVGVNELARRTGLPRSTVSRLATEMQANGFLERHDGQLGLSLKMFEWGERASRRRSMREVALPYMADLREATHQTIHLAILEGTEVLYVEILRSHNAPRLPSRVGGRLPAHATGVGKALLAAAPADVVDRVIATGLPPVGPRTIHTADLLRQQLKRVVASGIAYEHEESGPGAVCVASVIRNHGAPVAAISASGWAGKVDIRRVGPAVHTAALTISRALSTRYP</sequence>
<keyword evidence="3" id="KW-0804">Transcription</keyword>
<gene>
    <name evidence="5" type="ORF">RMCC_6457</name>
</gene>
<dbReference type="EMBL" id="BCSY01000135">
    <property type="protein sequence ID" value="GAS99492.1"/>
    <property type="molecule type" value="Genomic_DNA"/>
</dbReference>
<evidence type="ECO:0000259" key="4">
    <source>
        <dbReference type="PROSITE" id="PS51078"/>
    </source>
</evidence>
<keyword evidence="6" id="KW-1185">Reference proteome</keyword>
<dbReference type="Gene3D" id="3.30.450.40">
    <property type="match status" value="1"/>
</dbReference>
<dbReference type="SUPFAM" id="SSF46785">
    <property type="entry name" value="Winged helix' DNA-binding domain"/>
    <property type="match status" value="1"/>
</dbReference>
<keyword evidence="1" id="KW-0805">Transcription regulation</keyword>
<evidence type="ECO:0000256" key="2">
    <source>
        <dbReference type="ARBA" id="ARBA00023125"/>
    </source>
</evidence>
<evidence type="ECO:0000313" key="5">
    <source>
        <dbReference type="EMBL" id="GAS99492.1"/>
    </source>
</evidence>
<organism evidence="5 6">
    <name type="scientific">Mycolicibacterium canariasense</name>
    <name type="common">Mycobacterium canariasense</name>
    <dbReference type="NCBI Taxonomy" id="228230"/>
    <lineage>
        <taxon>Bacteria</taxon>
        <taxon>Bacillati</taxon>
        <taxon>Actinomycetota</taxon>
        <taxon>Actinomycetes</taxon>
        <taxon>Mycobacteriales</taxon>
        <taxon>Mycobacteriaceae</taxon>
        <taxon>Mycolicibacterium</taxon>
    </lineage>
</organism>
<comment type="caution">
    <text evidence="5">The sequence shown here is derived from an EMBL/GenBank/DDBJ whole genome shotgun (WGS) entry which is preliminary data.</text>
</comment>
<dbReference type="SUPFAM" id="SSF55781">
    <property type="entry name" value="GAF domain-like"/>
    <property type="match status" value="1"/>
</dbReference>
<dbReference type="GO" id="GO:0003700">
    <property type="term" value="F:DNA-binding transcription factor activity"/>
    <property type="evidence" value="ECO:0007669"/>
    <property type="project" value="TreeGrafter"/>
</dbReference>
<dbReference type="PANTHER" id="PTHR30136:SF24">
    <property type="entry name" value="HTH-TYPE TRANSCRIPTIONAL REPRESSOR ALLR"/>
    <property type="match status" value="1"/>
</dbReference>
<dbReference type="Pfam" id="PF01614">
    <property type="entry name" value="IclR_C"/>
    <property type="match status" value="1"/>
</dbReference>
<dbReference type="STRING" id="228230.RMCC_6457"/>
<dbReference type="InterPro" id="IPR005471">
    <property type="entry name" value="Tscrpt_reg_IclR_N"/>
</dbReference>
<dbReference type="GO" id="GO:0045892">
    <property type="term" value="P:negative regulation of DNA-templated transcription"/>
    <property type="evidence" value="ECO:0007669"/>
    <property type="project" value="TreeGrafter"/>
</dbReference>
<protein>
    <submittedName>
        <fullName evidence="5">IclR family transcriptional regulator</fullName>
    </submittedName>
</protein>
<reference evidence="6" key="1">
    <citation type="journal article" date="2016" name="Genome Announc.">
        <title>Draft Genome Sequences of Five Rapidly Growing Mycobacterium Species, M. thermoresistibile, M. fortuitum subsp. acetamidolyticum, M. canariasense, M. brisbanense, and M. novocastrense.</title>
        <authorList>
            <person name="Katahira K."/>
            <person name="Ogura Y."/>
            <person name="Gotoh Y."/>
            <person name="Hayashi T."/>
        </authorList>
    </citation>
    <scope>NUCLEOTIDE SEQUENCE [LARGE SCALE GENOMIC DNA]</scope>
    <source>
        <strain evidence="6">JCM15298</strain>
    </source>
</reference>
<proteinExistence type="predicted"/>
<evidence type="ECO:0000256" key="1">
    <source>
        <dbReference type="ARBA" id="ARBA00023015"/>
    </source>
</evidence>
<accession>A0A100WJL3</accession>
<feature type="domain" description="IclR-ED" evidence="4">
    <location>
        <begin position="56"/>
        <end position="234"/>
    </location>
</feature>
<dbReference type="InterPro" id="IPR014757">
    <property type="entry name" value="Tscrpt_reg_IclR_C"/>
</dbReference>
<dbReference type="SMART" id="SM00346">
    <property type="entry name" value="HTH_ICLR"/>
    <property type="match status" value="1"/>
</dbReference>
<name>A0A100WJL3_MYCCR</name>
<dbReference type="InterPro" id="IPR036388">
    <property type="entry name" value="WH-like_DNA-bd_sf"/>
</dbReference>
<dbReference type="InterPro" id="IPR029016">
    <property type="entry name" value="GAF-like_dom_sf"/>
</dbReference>
<dbReference type="Pfam" id="PF09339">
    <property type="entry name" value="HTH_IclR"/>
    <property type="match status" value="1"/>
</dbReference>